<protein>
    <recommendedName>
        <fullName evidence="3">MYM-type domain-containing protein</fullName>
    </recommendedName>
</protein>
<dbReference type="AlphaFoldDB" id="A0A6C0BYG9"/>
<evidence type="ECO:0000256" key="1">
    <source>
        <dbReference type="SAM" id="MobiDB-lite"/>
    </source>
</evidence>
<evidence type="ECO:0000313" key="2">
    <source>
        <dbReference type="EMBL" id="QHS96599.1"/>
    </source>
</evidence>
<feature type="compositionally biased region" description="Basic residues" evidence="1">
    <location>
        <begin position="1"/>
        <end position="13"/>
    </location>
</feature>
<accession>A0A6C0BYG9</accession>
<feature type="region of interest" description="Disordered" evidence="1">
    <location>
        <begin position="1"/>
        <end position="42"/>
    </location>
</feature>
<organism evidence="2">
    <name type="scientific">viral metagenome</name>
    <dbReference type="NCBI Taxonomy" id="1070528"/>
    <lineage>
        <taxon>unclassified sequences</taxon>
        <taxon>metagenomes</taxon>
        <taxon>organismal metagenomes</taxon>
    </lineage>
</organism>
<feature type="compositionally biased region" description="Basic residues" evidence="1">
    <location>
        <begin position="24"/>
        <end position="33"/>
    </location>
</feature>
<reference evidence="2" key="1">
    <citation type="journal article" date="2020" name="Nature">
        <title>Giant virus diversity and host interactions through global metagenomics.</title>
        <authorList>
            <person name="Schulz F."/>
            <person name="Roux S."/>
            <person name="Paez-Espino D."/>
            <person name="Jungbluth S."/>
            <person name="Walsh D.A."/>
            <person name="Denef V.J."/>
            <person name="McMahon K.D."/>
            <person name="Konstantinidis K.T."/>
            <person name="Eloe-Fadrosh E.A."/>
            <person name="Kyrpides N.C."/>
            <person name="Woyke T."/>
        </authorList>
    </citation>
    <scope>NUCLEOTIDE SEQUENCE</scope>
    <source>
        <strain evidence="2">GVMAG-M-3300020166-18</strain>
    </source>
</reference>
<name>A0A6C0BYG9_9ZZZZ</name>
<proteinExistence type="predicted"/>
<evidence type="ECO:0008006" key="3">
    <source>
        <dbReference type="Google" id="ProtNLM"/>
    </source>
</evidence>
<dbReference type="EMBL" id="MN739271">
    <property type="protein sequence ID" value="QHS96599.1"/>
    <property type="molecule type" value="Genomic_DNA"/>
</dbReference>
<sequence>MSSPPKKRGRKPKAQSTEPVIKPPPKKRGRKPKGGQIVATNIPIPPSDNSVINNIIVHLKCHMKDLDGQQFLHSTDYIPNIETVESYDDCFNSGSSQPFEINSGIVSEETPTLKNSPTQSSIRLNLANQISKLQHDLNIFNYTKQSDCFWCSEPFKNDAIYIPSRKSNTNGKYSVYGNFCTPECACAYLMQENIGDSEKFERYHLINYIYGEIFNYGHNFKPAPNPHFTLKKYMGNLSIEEYRDLCNYDKCLLVVNKPMVRVLPQLFDDNSKYQINQKNNKINGYNLSKTNEKSEFFT</sequence>